<dbReference type="InterPro" id="IPR036594">
    <property type="entry name" value="Meth_synthase_dom"/>
</dbReference>
<dbReference type="Gene3D" id="1.10.1240.10">
    <property type="entry name" value="Methionine synthase domain"/>
    <property type="match status" value="1"/>
</dbReference>
<dbReference type="InterPro" id="IPR050554">
    <property type="entry name" value="Met_Synthase/Corrinoid"/>
</dbReference>
<evidence type="ECO:0000313" key="3">
    <source>
        <dbReference type="Proteomes" id="UP000366051"/>
    </source>
</evidence>
<dbReference type="PROSITE" id="PS51332">
    <property type="entry name" value="B12_BINDING"/>
    <property type="match status" value="1"/>
</dbReference>
<dbReference type="KEGG" id="hcv:FTV88_1467"/>
<dbReference type="InterPro" id="IPR006158">
    <property type="entry name" value="Cobalamin-bd"/>
</dbReference>
<proteinExistence type="predicted"/>
<dbReference type="EMBL" id="CP045875">
    <property type="protein sequence ID" value="QGG47614.1"/>
    <property type="molecule type" value="Genomic_DNA"/>
</dbReference>
<dbReference type="PANTHER" id="PTHR45833:SF2">
    <property type="entry name" value="BIFUNCTIONAL HOMOCYSTEINE S-METHYLTRANSFERASE_5,10-METHYLENETETRAHYDROFOLATE REDUCTASE"/>
    <property type="match status" value="1"/>
</dbReference>
<organism evidence="2 3">
    <name type="scientific">Heliorestis convoluta</name>
    <dbReference type="NCBI Taxonomy" id="356322"/>
    <lineage>
        <taxon>Bacteria</taxon>
        <taxon>Bacillati</taxon>
        <taxon>Bacillota</taxon>
        <taxon>Clostridia</taxon>
        <taxon>Eubacteriales</taxon>
        <taxon>Heliobacteriaceae</taxon>
        <taxon>Heliorestis</taxon>
    </lineage>
</organism>
<dbReference type="InterPro" id="IPR003759">
    <property type="entry name" value="Cbl-bd_cap"/>
</dbReference>
<dbReference type="RefSeq" id="WP_153724954.1">
    <property type="nucleotide sequence ID" value="NZ_CP045875.1"/>
</dbReference>
<accession>A0A5Q2MXT5</accession>
<dbReference type="GO" id="GO:0031419">
    <property type="term" value="F:cobalamin binding"/>
    <property type="evidence" value="ECO:0007669"/>
    <property type="project" value="InterPro"/>
</dbReference>
<dbReference type="SUPFAM" id="SSF52242">
    <property type="entry name" value="Cobalamin (vitamin B12)-binding domain"/>
    <property type="match status" value="1"/>
</dbReference>
<dbReference type="GO" id="GO:0046872">
    <property type="term" value="F:metal ion binding"/>
    <property type="evidence" value="ECO:0007669"/>
    <property type="project" value="InterPro"/>
</dbReference>
<dbReference type="Pfam" id="PF02310">
    <property type="entry name" value="B12-binding"/>
    <property type="match status" value="1"/>
</dbReference>
<reference evidence="3" key="1">
    <citation type="submission" date="2019-11" db="EMBL/GenBank/DDBJ databases">
        <title>Genome sequence of Heliorestis convoluta strain HH, an alkaliphilic and minimalistic phototrophic bacterium from a soda lake in Egypt.</title>
        <authorList>
            <person name="Dewey E.D."/>
            <person name="Stokes L.M."/>
            <person name="Burchell B.M."/>
            <person name="Shaffer K.N."/>
            <person name="Huntington A.M."/>
            <person name="Baker J.M."/>
            <person name="Nadendla S."/>
            <person name="Giglio M.G."/>
            <person name="Touchman J.W."/>
            <person name="Blankenship R.E."/>
            <person name="Madigan M.T."/>
            <person name="Sattley W.M."/>
        </authorList>
    </citation>
    <scope>NUCLEOTIDE SEQUENCE [LARGE SCALE GENOMIC DNA]</scope>
    <source>
        <strain evidence="3">HH</strain>
    </source>
</reference>
<gene>
    <name evidence="2" type="ORF">FTV88_1467</name>
</gene>
<feature type="domain" description="B12-binding" evidence="1">
    <location>
        <begin position="88"/>
        <end position="215"/>
    </location>
</feature>
<evidence type="ECO:0000313" key="2">
    <source>
        <dbReference type="EMBL" id="QGG47614.1"/>
    </source>
</evidence>
<protein>
    <submittedName>
        <fullName evidence="2">Cobalamin B12-binding domain-containing protein</fullName>
    </submittedName>
</protein>
<dbReference type="Proteomes" id="UP000366051">
    <property type="component" value="Chromosome"/>
</dbReference>
<sequence length="216" mass="24376">MTKNRMIEEFKIALLSMNHLYSRELLQGWVRQFTAMEVIEELIVPVMHEIGIGFEEGEVALSQVYMTSRLCEELVQELLPVAKVEYKKEPRLGIAVIADQHLLGKRIVAATLRGAGYYVHDYGGGLLPEELAQKVMDDRIDILLLSSLMLHSALRIKEVKAELLRMNYSIPIVVGGAPFTFDSLLWQKVGADSMAKTASDALMLVKKWEKEMSMHG</sequence>
<keyword evidence="3" id="KW-1185">Reference proteome</keyword>
<dbReference type="GO" id="GO:0008705">
    <property type="term" value="F:methionine synthase activity"/>
    <property type="evidence" value="ECO:0007669"/>
    <property type="project" value="TreeGrafter"/>
</dbReference>
<dbReference type="Pfam" id="PF02607">
    <property type="entry name" value="B12-binding_2"/>
    <property type="match status" value="1"/>
</dbReference>
<dbReference type="AlphaFoldDB" id="A0A5Q2MXT5"/>
<evidence type="ECO:0000259" key="1">
    <source>
        <dbReference type="PROSITE" id="PS51332"/>
    </source>
</evidence>
<dbReference type="InterPro" id="IPR036724">
    <property type="entry name" value="Cobalamin-bd_sf"/>
</dbReference>
<dbReference type="GO" id="GO:0005829">
    <property type="term" value="C:cytosol"/>
    <property type="evidence" value="ECO:0007669"/>
    <property type="project" value="TreeGrafter"/>
</dbReference>
<dbReference type="OrthoDB" id="1892080at2"/>
<dbReference type="PANTHER" id="PTHR45833">
    <property type="entry name" value="METHIONINE SYNTHASE"/>
    <property type="match status" value="1"/>
</dbReference>
<name>A0A5Q2MXT5_9FIRM</name>
<dbReference type="SUPFAM" id="SSF47644">
    <property type="entry name" value="Methionine synthase domain"/>
    <property type="match status" value="1"/>
</dbReference>
<dbReference type="Gene3D" id="3.40.50.280">
    <property type="entry name" value="Cobalamin-binding domain"/>
    <property type="match status" value="1"/>
</dbReference>